<proteinExistence type="inferred from homology"/>
<feature type="domain" description="Jacalin-type lectin" evidence="4">
    <location>
        <begin position="15"/>
        <end position="160"/>
    </location>
</feature>
<dbReference type="CDD" id="cd09612">
    <property type="entry name" value="Jacalin"/>
    <property type="match status" value="1"/>
</dbReference>
<evidence type="ECO:0000313" key="6">
    <source>
        <dbReference type="Proteomes" id="UP000008021"/>
    </source>
</evidence>
<protein>
    <recommendedName>
        <fullName evidence="4">Jacalin-type lectin domain-containing protein</fullName>
    </recommendedName>
</protein>
<dbReference type="Pfam" id="PF01419">
    <property type="entry name" value="Jacalin"/>
    <property type="match status" value="1"/>
</dbReference>
<dbReference type="SMART" id="SM00915">
    <property type="entry name" value="Jacalin"/>
    <property type="match status" value="1"/>
</dbReference>
<dbReference type="HOGENOM" id="CLU_078923_3_0_1"/>
<reference evidence="5" key="2">
    <citation type="submission" date="2018-05" db="EMBL/GenBank/DDBJ databases">
        <title>OmerRS3 (Oryza meridionalis Reference Sequence Version 3).</title>
        <authorList>
            <person name="Zhang J."/>
            <person name="Kudrna D."/>
            <person name="Lee S."/>
            <person name="Talag J."/>
            <person name="Welchert J."/>
            <person name="Wing R.A."/>
        </authorList>
    </citation>
    <scope>NUCLEOTIDE SEQUENCE [LARGE SCALE GENOMIC DNA]</scope>
    <source>
        <strain evidence="5">cv. OR44</strain>
    </source>
</reference>
<dbReference type="FunFam" id="2.100.10.30:FF:000001">
    <property type="entry name" value="Jacalin-related lectin 33"/>
    <property type="match status" value="1"/>
</dbReference>
<evidence type="ECO:0000256" key="3">
    <source>
        <dbReference type="SAM" id="MobiDB-lite"/>
    </source>
</evidence>
<sequence length="214" mass="23108">MEQQPQKKMVVSKKIMKVGPWGGTGGSHWDDGGHTGIRSITLSYDRCIDSIAVEYDRNGVAVAGERHGGAGGNQTTQIKLGFPEEYLTAVSGHFAAAAQGGAPAAIRSLAFRTNRREYGPFGGGAAEGTPFAFPVDGGAIVGFWGRSGWQLDAVGLHVAPLRPETMYEKAHKLGLMAYRSVRQRFGPQPQQQQQQVQVQHHNSFALSESGRRTF</sequence>
<evidence type="ECO:0000259" key="4">
    <source>
        <dbReference type="PROSITE" id="PS51752"/>
    </source>
</evidence>
<dbReference type="SUPFAM" id="SSF51101">
    <property type="entry name" value="Mannose-binding lectins"/>
    <property type="match status" value="1"/>
</dbReference>
<feature type="compositionally biased region" description="Low complexity" evidence="3">
    <location>
        <begin position="187"/>
        <end position="199"/>
    </location>
</feature>
<dbReference type="GO" id="GO:0030246">
    <property type="term" value="F:carbohydrate binding"/>
    <property type="evidence" value="ECO:0007669"/>
    <property type="project" value="UniProtKB-KW"/>
</dbReference>
<organism evidence="5">
    <name type="scientific">Oryza meridionalis</name>
    <dbReference type="NCBI Taxonomy" id="40149"/>
    <lineage>
        <taxon>Eukaryota</taxon>
        <taxon>Viridiplantae</taxon>
        <taxon>Streptophyta</taxon>
        <taxon>Embryophyta</taxon>
        <taxon>Tracheophyta</taxon>
        <taxon>Spermatophyta</taxon>
        <taxon>Magnoliopsida</taxon>
        <taxon>Liliopsida</taxon>
        <taxon>Poales</taxon>
        <taxon>Poaceae</taxon>
        <taxon>BOP clade</taxon>
        <taxon>Oryzoideae</taxon>
        <taxon>Oryzeae</taxon>
        <taxon>Oryzinae</taxon>
        <taxon>Oryza</taxon>
    </lineage>
</organism>
<comment type="similarity">
    <text evidence="1">Belongs to the jacalin lectin family.</text>
</comment>
<dbReference type="Gramene" id="OMERI05G21630.1">
    <property type="protein sequence ID" value="OMERI05G21630.1"/>
    <property type="gene ID" value="OMERI05G21630"/>
</dbReference>
<dbReference type="InterPro" id="IPR001229">
    <property type="entry name" value="Jacalin-like_lectin_dom"/>
</dbReference>
<evidence type="ECO:0000313" key="5">
    <source>
        <dbReference type="EnsemblPlants" id="OMERI05G21630.1"/>
    </source>
</evidence>
<dbReference type="Gene3D" id="2.100.10.30">
    <property type="entry name" value="Jacalin-like lectin domain"/>
    <property type="match status" value="1"/>
</dbReference>
<accession>A0A0E0DUB1</accession>
<reference evidence="5" key="1">
    <citation type="submission" date="2015-04" db="UniProtKB">
        <authorList>
            <consortium name="EnsemblPlants"/>
        </authorList>
    </citation>
    <scope>IDENTIFICATION</scope>
</reference>
<dbReference type="PANTHER" id="PTHR47293">
    <property type="entry name" value="JACALIN-RELATED LECTIN 3"/>
    <property type="match status" value="1"/>
</dbReference>
<dbReference type="Proteomes" id="UP000008021">
    <property type="component" value="Chromosome 5"/>
</dbReference>
<keyword evidence="6" id="KW-1185">Reference proteome</keyword>
<dbReference type="InterPro" id="IPR033734">
    <property type="entry name" value="Jacalin-like_lectin_dom_plant"/>
</dbReference>
<dbReference type="EnsemblPlants" id="OMERI05G21630.1">
    <property type="protein sequence ID" value="OMERI05G21630.1"/>
    <property type="gene ID" value="OMERI05G21630"/>
</dbReference>
<dbReference type="STRING" id="40149.A0A0E0DUB1"/>
<keyword evidence="2" id="KW-0430">Lectin</keyword>
<dbReference type="eggNOG" id="ENOG502RXU3">
    <property type="taxonomic scope" value="Eukaryota"/>
</dbReference>
<dbReference type="InterPro" id="IPR036404">
    <property type="entry name" value="Jacalin-like_lectin_dom_sf"/>
</dbReference>
<dbReference type="PROSITE" id="PS51752">
    <property type="entry name" value="JACALIN_LECTIN"/>
    <property type="match status" value="1"/>
</dbReference>
<evidence type="ECO:0000256" key="1">
    <source>
        <dbReference type="ARBA" id="ARBA00006568"/>
    </source>
</evidence>
<dbReference type="PANTHER" id="PTHR47293:SF15">
    <property type="entry name" value="JACALIN-RELATED LECTIN 19"/>
    <property type="match status" value="1"/>
</dbReference>
<name>A0A0E0DUB1_9ORYZ</name>
<evidence type="ECO:0000256" key="2">
    <source>
        <dbReference type="ARBA" id="ARBA00022734"/>
    </source>
</evidence>
<feature type="region of interest" description="Disordered" evidence="3">
    <location>
        <begin position="185"/>
        <end position="214"/>
    </location>
</feature>
<dbReference type="AlphaFoldDB" id="A0A0E0DUB1"/>